<keyword evidence="2" id="KW-1185">Reference proteome</keyword>
<protein>
    <submittedName>
        <fullName evidence="1">Uncharacterized protein</fullName>
    </submittedName>
</protein>
<reference evidence="1 2" key="1">
    <citation type="journal article" date="2019" name="Appl. Microbiol. Biotechnol.">
        <title>Genome sequence of Isaria javanica and comparative genome analysis insights into family S53 peptidase evolution in fungal entomopathogens.</title>
        <authorList>
            <person name="Lin R."/>
            <person name="Zhang X."/>
            <person name="Xin B."/>
            <person name="Zou M."/>
            <person name="Gao Y."/>
            <person name="Qin F."/>
            <person name="Hu Q."/>
            <person name="Xie B."/>
            <person name="Cheng X."/>
        </authorList>
    </citation>
    <scope>NUCLEOTIDE SEQUENCE [LARGE SCALE GENOMIC DNA]</scope>
    <source>
        <strain evidence="1 2">IJ1G</strain>
    </source>
</reference>
<sequence length="118" mass="13278">MRVRPQGREYTVAKTVTDPTGYGRISLIAIKIAKARIWTNLSRDPRLGIITMAFMAGAWKPLLCHAYQVPDTPVELQLGVQAERNSPCPFRGRDSCMMPPYLRAKEDGRGFLTGDWRA</sequence>
<dbReference type="Proteomes" id="UP000315783">
    <property type="component" value="Unassembled WGS sequence"/>
</dbReference>
<gene>
    <name evidence="1" type="ORF">IF1G_11333</name>
</gene>
<organism evidence="1 2">
    <name type="scientific">Cordyceps javanica</name>
    <dbReference type="NCBI Taxonomy" id="43265"/>
    <lineage>
        <taxon>Eukaryota</taxon>
        <taxon>Fungi</taxon>
        <taxon>Dikarya</taxon>
        <taxon>Ascomycota</taxon>
        <taxon>Pezizomycotina</taxon>
        <taxon>Sordariomycetes</taxon>
        <taxon>Hypocreomycetidae</taxon>
        <taxon>Hypocreales</taxon>
        <taxon>Cordycipitaceae</taxon>
        <taxon>Cordyceps</taxon>
    </lineage>
</organism>
<name>A0A545UKM7_9HYPO</name>
<proteinExistence type="predicted"/>
<dbReference type="EMBL" id="SPUK01000045">
    <property type="protein sequence ID" value="TQV90010.1"/>
    <property type="molecule type" value="Genomic_DNA"/>
</dbReference>
<evidence type="ECO:0000313" key="2">
    <source>
        <dbReference type="Proteomes" id="UP000315783"/>
    </source>
</evidence>
<comment type="caution">
    <text evidence="1">The sequence shown here is derived from an EMBL/GenBank/DDBJ whole genome shotgun (WGS) entry which is preliminary data.</text>
</comment>
<dbReference type="AlphaFoldDB" id="A0A545UKM7"/>
<evidence type="ECO:0000313" key="1">
    <source>
        <dbReference type="EMBL" id="TQV90010.1"/>
    </source>
</evidence>
<accession>A0A545UKM7</accession>